<dbReference type="Gene3D" id="2.60.40.10">
    <property type="entry name" value="Immunoglobulins"/>
    <property type="match status" value="2"/>
</dbReference>
<dbReference type="SUPFAM" id="SSF117281">
    <property type="entry name" value="Kelch motif"/>
    <property type="match status" value="1"/>
</dbReference>
<protein>
    <submittedName>
        <fullName evidence="11">Kelch-like protein 5 isoform X1</fullName>
    </submittedName>
</protein>
<dbReference type="InterPro" id="IPR015915">
    <property type="entry name" value="Kelch-typ_b-propeller"/>
</dbReference>
<dbReference type="InterPro" id="IPR006652">
    <property type="entry name" value="Kelch_1"/>
</dbReference>
<dbReference type="Gene3D" id="1.25.40.420">
    <property type="match status" value="1"/>
</dbReference>
<dbReference type="Gene3D" id="3.80.10.10">
    <property type="entry name" value="Ribonuclease Inhibitor"/>
    <property type="match status" value="1"/>
</dbReference>
<evidence type="ECO:0000256" key="7">
    <source>
        <dbReference type="SAM" id="Coils"/>
    </source>
</evidence>
<dbReference type="InterPro" id="IPR040581">
    <property type="entry name" value="Thioredoxin_11"/>
</dbReference>
<dbReference type="InterPro" id="IPR013783">
    <property type="entry name" value="Ig-like_fold"/>
</dbReference>
<evidence type="ECO:0000256" key="2">
    <source>
        <dbReference type="ARBA" id="ARBA00022441"/>
    </source>
</evidence>
<keyword evidence="12" id="KW-1185">Reference proteome</keyword>
<dbReference type="InterPro" id="IPR011705">
    <property type="entry name" value="BACK"/>
</dbReference>
<feature type="coiled-coil region" evidence="7">
    <location>
        <begin position="800"/>
        <end position="827"/>
    </location>
</feature>
<feature type="region of interest" description="Disordered" evidence="8">
    <location>
        <begin position="151"/>
        <end position="185"/>
    </location>
</feature>
<feature type="compositionally biased region" description="Low complexity" evidence="8">
    <location>
        <begin position="172"/>
        <end position="185"/>
    </location>
</feature>
<dbReference type="Proteomes" id="UP000727407">
    <property type="component" value="Unassembled WGS sequence"/>
</dbReference>
<dbReference type="Pfam" id="PF00651">
    <property type="entry name" value="BTB"/>
    <property type="match status" value="1"/>
</dbReference>
<dbReference type="FunFam" id="2.120.10.80:FF:000021">
    <property type="entry name" value="kelch-like protein 1 isoform X2"/>
    <property type="match status" value="1"/>
</dbReference>
<dbReference type="Pfam" id="PF01344">
    <property type="entry name" value="Kelch_1"/>
    <property type="match status" value="1"/>
</dbReference>
<dbReference type="PROSITE" id="PS50853">
    <property type="entry name" value="FN3"/>
    <property type="match status" value="2"/>
</dbReference>
<keyword evidence="6" id="KW-0206">Cytoskeleton</keyword>
<feature type="domain" description="Fibronectin type-III" evidence="10">
    <location>
        <begin position="1317"/>
        <end position="1401"/>
    </location>
</feature>
<dbReference type="InterPro" id="IPR052090">
    <property type="entry name" value="Cytolytic_pore-forming_toxin"/>
</dbReference>
<accession>A0A8J4WYQ6</accession>
<evidence type="ECO:0000256" key="4">
    <source>
        <dbReference type="ARBA" id="ARBA00022737"/>
    </source>
</evidence>
<dbReference type="SMART" id="SM00875">
    <property type="entry name" value="BACK"/>
    <property type="match status" value="1"/>
</dbReference>
<evidence type="ECO:0000256" key="5">
    <source>
        <dbReference type="ARBA" id="ARBA00023203"/>
    </source>
</evidence>
<gene>
    <name evidence="11" type="ORF">DAT39_012891</name>
</gene>
<proteinExistence type="predicted"/>
<evidence type="ECO:0000313" key="12">
    <source>
        <dbReference type="Proteomes" id="UP000727407"/>
    </source>
</evidence>
<dbReference type="FunFam" id="2.120.10.80:FF:000017">
    <property type="entry name" value="kelch-like protein 1 isoform X2"/>
    <property type="match status" value="1"/>
</dbReference>
<dbReference type="SUPFAM" id="SSF49265">
    <property type="entry name" value="Fibronectin type III"/>
    <property type="match status" value="1"/>
</dbReference>
<dbReference type="Pfam" id="PF21109">
    <property type="entry name" value="Stonustoxin_helical"/>
    <property type="match status" value="1"/>
</dbReference>
<evidence type="ECO:0000256" key="6">
    <source>
        <dbReference type="ARBA" id="ARBA00023212"/>
    </source>
</evidence>
<feature type="compositionally biased region" description="Low complexity" evidence="8">
    <location>
        <begin position="77"/>
        <end position="86"/>
    </location>
</feature>
<dbReference type="GO" id="GO:0005856">
    <property type="term" value="C:cytoskeleton"/>
    <property type="evidence" value="ECO:0007669"/>
    <property type="project" value="UniProtKB-SubCell"/>
</dbReference>
<dbReference type="PROSITE" id="PS50097">
    <property type="entry name" value="BTB"/>
    <property type="match status" value="1"/>
</dbReference>
<keyword evidence="2" id="KW-0880">Kelch repeat</keyword>
<comment type="caution">
    <text evidence="11">The sequence shown here is derived from an EMBL/GenBank/DDBJ whole genome shotgun (WGS) entry which is preliminary data.</text>
</comment>
<keyword evidence="4" id="KW-0677">Repeat</keyword>
<dbReference type="PANTHER" id="PTHR31594">
    <property type="entry name" value="AIG1-TYPE G DOMAIN-CONTAINING PROTEIN"/>
    <property type="match status" value="1"/>
</dbReference>
<dbReference type="Gene3D" id="2.120.10.80">
    <property type="entry name" value="Kelch-type beta propeller"/>
    <property type="match status" value="1"/>
</dbReference>
<dbReference type="FunFam" id="1.25.40.420:FF:000001">
    <property type="entry name" value="Kelch-like family member 12"/>
    <property type="match status" value="1"/>
</dbReference>
<dbReference type="SMART" id="SM00612">
    <property type="entry name" value="Kelch"/>
    <property type="match status" value="6"/>
</dbReference>
<dbReference type="Pfam" id="PF24681">
    <property type="entry name" value="Kelch_KLHDC2_KLHL20_DRC7"/>
    <property type="match status" value="1"/>
</dbReference>
<dbReference type="InterPro" id="IPR011333">
    <property type="entry name" value="SKP1/BTB/POZ_sf"/>
</dbReference>
<dbReference type="Gene3D" id="1.20.58.1200">
    <property type="entry name" value="RNA silencing suppressor P21, N-terminal domain"/>
    <property type="match status" value="4"/>
</dbReference>
<dbReference type="Pfam" id="PF07707">
    <property type="entry name" value="BACK"/>
    <property type="match status" value="1"/>
</dbReference>
<evidence type="ECO:0000313" key="11">
    <source>
        <dbReference type="EMBL" id="KAF5897404.1"/>
    </source>
</evidence>
<dbReference type="InterPro" id="IPR048997">
    <property type="entry name" value="Stonustoxin-like_helical"/>
</dbReference>
<dbReference type="Gene3D" id="2.130.10.80">
    <property type="entry name" value="Galactose oxidase/kelch, beta-propeller"/>
    <property type="match status" value="1"/>
</dbReference>
<feature type="domain" description="Fibronectin type-III" evidence="10">
    <location>
        <begin position="1403"/>
        <end position="1501"/>
    </location>
</feature>
<evidence type="ECO:0000256" key="1">
    <source>
        <dbReference type="ARBA" id="ARBA00004245"/>
    </source>
</evidence>
<dbReference type="InterPro" id="IPR003961">
    <property type="entry name" value="FN3_dom"/>
</dbReference>
<reference evidence="11" key="1">
    <citation type="submission" date="2020-07" db="EMBL/GenBank/DDBJ databases">
        <title>Clarias magur genome sequencing, assembly and annotation.</title>
        <authorList>
            <person name="Kushwaha B."/>
            <person name="Kumar R."/>
            <person name="Das P."/>
            <person name="Joshi C.G."/>
            <person name="Kumar D."/>
            <person name="Nagpure N.S."/>
            <person name="Pandey M."/>
            <person name="Agarwal S."/>
            <person name="Srivastava S."/>
            <person name="Singh M."/>
            <person name="Sahoo L."/>
            <person name="Jayasankar P."/>
            <person name="Meher P.K."/>
            <person name="Koringa P.G."/>
            <person name="Iquebal M.A."/>
            <person name="Das S.P."/>
            <person name="Bit A."/>
            <person name="Patnaik S."/>
            <person name="Patel N."/>
            <person name="Shah T.M."/>
            <person name="Hinsu A."/>
            <person name="Jena J.K."/>
        </authorList>
    </citation>
    <scope>NUCLEOTIDE SEQUENCE</scope>
    <source>
        <strain evidence="11">CIFAMagur01</strain>
        <tissue evidence="11">Testis</tissue>
    </source>
</reference>
<feature type="domain" description="BTB" evidence="9">
    <location>
        <begin position="231"/>
        <end position="298"/>
    </location>
</feature>
<dbReference type="PANTHER" id="PTHR31594:SF16">
    <property type="entry name" value="SI:CH211-281L24.3"/>
    <property type="match status" value="1"/>
</dbReference>
<sequence>MSAPGRRDFDVKQILRIRWRWFGHATSPPPLPPPGAVVRQQRQEEPVVADELLSRTAAQPHPQHHLFHPPPPPPHAPASSSQVSSSLFGNKFCSSASPPPPPPLPSPPPVQQEKCGSGAFTSPQHSRSAPDVTRELGGAAAVVVGACQGNGTAREDDENNNNCPNGNGGGSSNNNTAESETSSCRTSNSSATLSSCVSMEPCVPDELFQSHSHAEHTFKRMETYLRTRKLCDVVLVAGDRKIPAHRLVLSSVSDYFAAMFTSDVREAKQEEVKMEGVDPDALWVLVQYAYTGRLEMREDTIEALLSAACLLQLSAVVQACCSYLMKQLHPSNCLGIRSFADAQGCQDLHKVAHNYTMEHFLGVMKNQEFLLLPACEVEKLLVSDDMNVPDEETVVSALLSWVQYDAETRQTQLPALLQHVRLPLLKPQFLADMESNPLLRDSVECQRLVMEAMKYHLLPERRPLLQSPRTRPRKATVGALFAVGGMDATKGATSMEQYCVRRDTWRQVGVLSGRRLQFGVAVIDQRLYVVGGRDGLKTLNTVECYNPRSNTWSIMPPMATHRHGLGVAVLEGPMYAVGGHDGWSYLSTVERWDPQARQWSFVASMATPRSTVGVAVLNSKLYAVGGRDGSSCLKSVECFDPHTNKWSACAPMAKRRGGVGVATWNGFLYAIGGHDAPASSLASRLSDCVERYDPKTDTWTAVAPMSVSRDAVGVCLLGDRLYAVGGYDGQVYLNTVEAYDPQTNESKPLEWCRGLSATKCEKQLSSASTHVSNIRPDRGPRLLVNEQPNLSKLNRFMDCLRESRNEITFLQKHNEELTARVKNLVRAETELSHLTKRFCRGLQDATDFTSEFVEVAALGRRLDLGMLYDCRSDSFSSDAILWENGLISSLKLSIPRAQTDVKVLDGDSLHDRLTALDLTPPLRASVVSGLVETAGASAFINHQSQLQNRVTLCYRTSTRLDMLSHELLHGGFPLSVTGSTSATHVVVAVLYGSQAFSVFDSKKENGNLKDKVEKMINPVSQSDLLFRLSERDKSALNDHTTFVDGTVLKNPADGTAEKVVPLKVWLYPLKNLDQTSACIVKHISEEQLSKAENILEKLQQNISSCHRLMSCDGAHDVFMQVPALKNSLSEFSSLFQQHQDNFKKRLASCIKTLRETGAEEEEENLRDLLDRAARSPFSSPDTQQWLRNKSAEMRALLQCRSANVRVPNDLQHFVRDCRADRVLCFVLTSLDNVEDPLLSALRKNAGLMNKRGLGILDTSQKICSDFQSFLLHKESNENRQETVFVAASVPDSDFPGSTVHLYQSGSLLSLNVTLDVKPDPAEIITARQTRVTMKLQSAEGYRVEYRAVKEGTEWRDISHTGETCVVSGLRPETHYELRYALMDSKGMSDYSGITEFQTVSRVRPGAPTVLKLNKEEIYIAWQKAEEDDDDEDSRVLSYIVEYLEAGLEGWQSIRTDGPVCECTITLPDSTCYKARVCAVYANGDTSAPSEETKVPVRVWSIDLSKRKASVFLEVLRIQTAKKAVKLRDCPDEESEVRSFLQCLSHISQLSIDPPQTPRESLHEWRNKMTSFLTDLCLQAAVHEKESVQETVQKLPSCYLKTYREQSAFLLDLYSHVKSYEAQTGSDVRPALHAIYQTLPEVWSVNLSKRKASDLLEVLELQRTKKAVEVTGWTEEESEMRSLLQCLPFISELSFTPLQPQRERGQERRTRVKRFILDLCLQAALHQKDEIHTIVEKCFKTDKEASVFLLLLHSHFKQYETRTGRNVVSALQPVYQSLPKIWSINLSDKNSSLFVEVLELQGVKKAVELRGWSEDESEMRSLILCLPFISELRFGFTVNGKRRKIMTLHFLVKLMAGVAERSAETGKTFTEQLASLCSFRTFSGSGDDQELECNMLLELYSYAKDYESETGRSVLPVLQSVYQTLPEVWTVNLLDKNASLFLEVLELQTVKKAVELTGWSSGKIKARRLFQSLHHVSQLRLCSDVLVRIAQTKSLRSRPPVSLDELLLTDSGGQQPDRTPSKILSSFNFLLRRWNVQCLNLTESKMAARSLVDLLHHQGSLTIRFSEETLQELVSVVYEAQDEDLTLRFLRNVGGDLSSCVLSWDVIRSFLQCHPLTVDVRRSTIREEDIQDLLPVLDKVQLRGLKSSFVLSVMRKIYETSSAHSVSILLSSTENCVNLENRKLSSVDCAALRFTLEHCTGVSLKLLWSSVPEGELESIIPLLSHVSHLRVDRRLLLRLLHCCDVRELHQEAAVLLSALQHKLDFSSYDALDLTADTTSLYLSSEDCRVVSTAIHRAHTPVQVTLQDCEIEDRGVELLFPVLHTVSLRCSKALLLHLLDLVDVGTETERVWRAVALSRALSGEVDLSETRLNLQTCKSLALVLEYSEGLSELDLSHCQLTDQHVELLLPHLHKPRVIDLSHNLITDASARSLYHIVSVNSHIQTV</sequence>
<feature type="non-terminal residue" evidence="11">
    <location>
        <position position="2444"/>
    </location>
</feature>
<dbReference type="SMART" id="SM00060">
    <property type="entry name" value="FN3"/>
    <property type="match status" value="2"/>
</dbReference>
<evidence type="ECO:0000259" key="9">
    <source>
        <dbReference type="PROSITE" id="PS50097"/>
    </source>
</evidence>
<dbReference type="InterPro" id="IPR037293">
    <property type="entry name" value="Gal_Oxidase_central_sf"/>
</dbReference>
<dbReference type="InterPro" id="IPR032675">
    <property type="entry name" value="LRR_dom_sf"/>
</dbReference>
<dbReference type="CDD" id="cd00063">
    <property type="entry name" value="FN3"/>
    <property type="match status" value="2"/>
</dbReference>
<dbReference type="InterPro" id="IPR036116">
    <property type="entry name" value="FN3_sf"/>
</dbReference>
<feature type="compositionally biased region" description="Pro residues" evidence="8">
    <location>
        <begin position="97"/>
        <end position="110"/>
    </location>
</feature>
<feature type="coiled-coil region" evidence="7">
    <location>
        <begin position="1081"/>
        <end position="1108"/>
    </location>
</feature>
<comment type="subcellular location">
    <subcellularLocation>
        <location evidence="1">Cytoplasm</location>
        <location evidence="1">Cytoskeleton</location>
    </subcellularLocation>
</comment>
<dbReference type="Pfam" id="PF18078">
    <property type="entry name" value="Thioredoxin_11"/>
    <property type="match status" value="1"/>
</dbReference>
<keyword evidence="7" id="KW-0175">Coiled coil</keyword>
<evidence type="ECO:0000256" key="3">
    <source>
        <dbReference type="ARBA" id="ARBA00022490"/>
    </source>
</evidence>
<name>A0A8J4WYQ6_CLAMG</name>
<organism evidence="11 12">
    <name type="scientific">Clarias magur</name>
    <name type="common">Asian catfish</name>
    <name type="synonym">Macropteronotus magur</name>
    <dbReference type="NCBI Taxonomy" id="1594786"/>
    <lineage>
        <taxon>Eukaryota</taxon>
        <taxon>Metazoa</taxon>
        <taxon>Chordata</taxon>
        <taxon>Craniata</taxon>
        <taxon>Vertebrata</taxon>
        <taxon>Euteleostomi</taxon>
        <taxon>Actinopterygii</taxon>
        <taxon>Neopterygii</taxon>
        <taxon>Teleostei</taxon>
        <taxon>Ostariophysi</taxon>
        <taxon>Siluriformes</taxon>
        <taxon>Clariidae</taxon>
        <taxon>Clarias</taxon>
    </lineage>
</organism>
<keyword evidence="5" id="KW-0009">Actin-binding</keyword>
<dbReference type="GO" id="GO:0003779">
    <property type="term" value="F:actin binding"/>
    <property type="evidence" value="ECO:0007669"/>
    <property type="project" value="UniProtKB-KW"/>
</dbReference>
<dbReference type="InterPro" id="IPR000210">
    <property type="entry name" value="BTB/POZ_dom"/>
</dbReference>
<dbReference type="OrthoDB" id="6105938at2759"/>
<feature type="region of interest" description="Disordered" evidence="8">
    <location>
        <begin position="23"/>
        <end position="132"/>
    </location>
</feature>
<keyword evidence="3" id="KW-0963">Cytoplasm</keyword>
<dbReference type="SUPFAM" id="SSF52047">
    <property type="entry name" value="RNI-like"/>
    <property type="match status" value="1"/>
</dbReference>
<dbReference type="FunFam" id="3.30.710.10:FF:000027">
    <property type="entry name" value="Kelch-like protein 4 isoform 1"/>
    <property type="match status" value="1"/>
</dbReference>
<evidence type="ECO:0000256" key="8">
    <source>
        <dbReference type="SAM" id="MobiDB-lite"/>
    </source>
</evidence>
<dbReference type="SMART" id="SM00225">
    <property type="entry name" value="BTB"/>
    <property type="match status" value="1"/>
</dbReference>
<dbReference type="SUPFAM" id="SSF54695">
    <property type="entry name" value="POZ domain"/>
    <property type="match status" value="1"/>
</dbReference>
<evidence type="ECO:0000259" key="10">
    <source>
        <dbReference type="PROSITE" id="PS50853"/>
    </source>
</evidence>
<dbReference type="EMBL" id="QNUK01000236">
    <property type="protein sequence ID" value="KAF5897404.1"/>
    <property type="molecule type" value="Genomic_DNA"/>
</dbReference>
<dbReference type="Gene3D" id="3.30.710.10">
    <property type="entry name" value="Potassium Channel Kv1.1, Chain A"/>
    <property type="match status" value="1"/>
</dbReference>